<evidence type="ECO:0000313" key="2">
    <source>
        <dbReference type="EMBL" id="HCT55976.1"/>
    </source>
</evidence>
<feature type="region of interest" description="Disordered" evidence="1">
    <location>
        <begin position="64"/>
        <end position="86"/>
    </location>
</feature>
<protein>
    <submittedName>
        <fullName evidence="2">Uncharacterized protein</fullName>
    </submittedName>
</protein>
<sequence length="160" mass="17349">MFTAGCAPKGSTTPSQTAMQLYAMLDALGVRGVPDEDALRALRPFLTDSLADALAHADAERRVAVQEAPDDKPPFADGDPFSSLFEGRTEARPDTVVMRGDTALVVMAFSNKTQRPAVNWRDTIVVTPFNGRLVVADIRYGAGWEFGFTGRLLEVLYSVP</sequence>
<reference evidence="2 3" key="1">
    <citation type="journal article" date="2018" name="Nat. Biotechnol.">
        <title>A standardized bacterial taxonomy based on genome phylogeny substantially revises the tree of life.</title>
        <authorList>
            <person name="Parks D.H."/>
            <person name="Chuvochina M."/>
            <person name="Waite D.W."/>
            <person name="Rinke C."/>
            <person name="Skarshewski A."/>
            <person name="Chaumeil P.A."/>
            <person name="Hugenholtz P."/>
        </authorList>
    </citation>
    <scope>NUCLEOTIDE SEQUENCE [LARGE SCALE GENOMIC DNA]</scope>
    <source>
        <strain evidence="2">UBA8844</strain>
    </source>
</reference>
<dbReference type="OMA" id="CEAMLAH"/>
<dbReference type="Proteomes" id="UP000264071">
    <property type="component" value="Unassembled WGS sequence"/>
</dbReference>
<dbReference type="EMBL" id="DPIY01000002">
    <property type="protein sequence ID" value="HCT55976.1"/>
    <property type="molecule type" value="Genomic_DNA"/>
</dbReference>
<name>A0A3D4V4E1_9BACT</name>
<evidence type="ECO:0000313" key="3">
    <source>
        <dbReference type="Proteomes" id="UP000264071"/>
    </source>
</evidence>
<gene>
    <name evidence="2" type="ORF">DGD08_02050</name>
</gene>
<accession>A0A3D4V4E1</accession>
<evidence type="ECO:0000256" key="1">
    <source>
        <dbReference type="SAM" id="MobiDB-lite"/>
    </source>
</evidence>
<proteinExistence type="predicted"/>
<comment type="caution">
    <text evidence="2">The sequence shown here is derived from an EMBL/GenBank/DDBJ whole genome shotgun (WGS) entry which is preliminary data.</text>
</comment>
<dbReference type="AlphaFoldDB" id="A0A3D4V4E1"/>
<organism evidence="2 3">
    <name type="scientific">Gemmatimonas aurantiaca</name>
    <dbReference type="NCBI Taxonomy" id="173480"/>
    <lineage>
        <taxon>Bacteria</taxon>
        <taxon>Pseudomonadati</taxon>
        <taxon>Gemmatimonadota</taxon>
        <taxon>Gemmatimonadia</taxon>
        <taxon>Gemmatimonadales</taxon>
        <taxon>Gemmatimonadaceae</taxon>
        <taxon>Gemmatimonas</taxon>
    </lineage>
</organism>
<feature type="compositionally biased region" description="Basic and acidic residues" evidence="1">
    <location>
        <begin position="64"/>
        <end position="74"/>
    </location>
</feature>